<evidence type="ECO:0000313" key="4">
    <source>
        <dbReference type="EMBL" id="GAA5531112.1"/>
    </source>
</evidence>
<protein>
    <recommendedName>
        <fullName evidence="3">CRISPR type III-associated protein domain-containing protein</fullName>
    </recommendedName>
</protein>
<dbReference type="RefSeq" id="WP_345724696.1">
    <property type="nucleotide sequence ID" value="NZ_BAABRU010000033.1"/>
</dbReference>
<feature type="region of interest" description="Disordered" evidence="2">
    <location>
        <begin position="283"/>
        <end position="320"/>
    </location>
</feature>
<evidence type="ECO:0000256" key="2">
    <source>
        <dbReference type="SAM" id="MobiDB-lite"/>
    </source>
</evidence>
<organism evidence="4 5">
    <name type="scientific">Herpetosiphon gulosus</name>
    <dbReference type="NCBI Taxonomy" id="1973496"/>
    <lineage>
        <taxon>Bacteria</taxon>
        <taxon>Bacillati</taxon>
        <taxon>Chloroflexota</taxon>
        <taxon>Chloroflexia</taxon>
        <taxon>Herpetosiphonales</taxon>
        <taxon>Herpetosiphonaceae</taxon>
        <taxon>Herpetosiphon</taxon>
    </lineage>
</organism>
<dbReference type="Proteomes" id="UP001428290">
    <property type="component" value="Unassembled WGS sequence"/>
</dbReference>
<feature type="domain" description="CRISPR type III-associated protein" evidence="3">
    <location>
        <begin position="29"/>
        <end position="214"/>
    </location>
</feature>
<dbReference type="Pfam" id="PF03787">
    <property type="entry name" value="RAMPs"/>
    <property type="match status" value="1"/>
</dbReference>
<evidence type="ECO:0000259" key="3">
    <source>
        <dbReference type="Pfam" id="PF03787"/>
    </source>
</evidence>
<name>A0ABP9X6U9_9CHLR</name>
<dbReference type="InterPro" id="IPR007522">
    <property type="entry name" value="CRISPR-assoc_prot_TM1795"/>
</dbReference>
<accession>A0ABP9X6U9</accession>
<dbReference type="InterPro" id="IPR005537">
    <property type="entry name" value="RAMP_III_fam"/>
</dbReference>
<dbReference type="EMBL" id="BAABRU010000033">
    <property type="protein sequence ID" value="GAA5531112.1"/>
    <property type="molecule type" value="Genomic_DNA"/>
</dbReference>
<evidence type="ECO:0000256" key="1">
    <source>
        <dbReference type="ARBA" id="ARBA00023118"/>
    </source>
</evidence>
<reference evidence="4 5" key="1">
    <citation type="submission" date="2024-02" db="EMBL/GenBank/DDBJ databases">
        <title>Herpetosiphon gulosus NBRC 112829.</title>
        <authorList>
            <person name="Ichikawa N."/>
            <person name="Katano-Makiyama Y."/>
            <person name="Hidaka K."/>
        </authorList>
    </citation>
    <scope>NUCLEOTIDE SEQUENCE [LARGE SCALE GENOMIC DNA]</scope>
    <source>
        <strain evidence="4 5">NBRC 112829</strain>
    </source>
</reference>
<keyword evidence="1" id="KW-0051">Antiviral defense</keyword>
<proteinExistence type="predicted"/>
<comment type="caution">
    <text evidence="4">The sequence shown here is derived from an EMBL/GenBank/DDBJ whole genome shotgun (WGS) entry which is preliminary data.</text>
</comment>
<sequence length="448" mass="51217">MFKRKPSAEPPKIEIPDKNKSVTIIRSYRVITPLMGGGVRTNQNDLSFLIRPTSIRGQLRFWWRACFGGSANLDTDTLPDETAQQRWLLEQMFERESAIFGQAAYYSEDSSEPKKVIGKGASAIQIEVNVTNKGKTIQYPHHKKGLIPIYDIDSPYSYAAFPLKDAHDPLINIEFTLTIRLNYADQRGELEKVLWAWQTFGGIGARTRRGFGVLQRIDSQVDHYAFTNKAQLERQIKEIIGNRSYWPNDVPHLSAKMQLRLLNLTQDPLKIWADLLKRYKEFRQQRNESDQPNRPGRSRWPEPDALRRLTRQRSRMHERPVSELDAFPRGEFGLPIMFHFKDSDDPVDSELRLQASSDLKQQKGDRFASPMLLKPVASNGQLFGLIAVLEGSTLNGRQPIIKNRRITAAAVTIEVSENQARTIVDNHRHPILTTSGVITSFLATIEEE</sequence>
<dbReference type="NCBIfam" id="TIGR01894">
    <property type="entry name" value="cas_TM1795_cmr1"/>
    <property type="match status" value="1"/>
</dbReference>
<evidence type="ECO:0000313" key="5">
    <source>
        <dbReference type="Proteomes" id="UP001428290"/>
    </source>
</evidence>
<keyword evidence="5" id="KW-1185">Reference proteome</keyword>
<gene>
    <name evidence="4" type="ORF">Hgul01_04936</name>
</gene>